<feature type="domain" description="Amidohydrolase-related" evidence="8">
    <location>
        <begin position="66"/>
        <end position="462"/>
    </location>
</feature>
<comment type="catalytic activity">
    <reaction evidence="5">
        <text>5,6-dihydrouracil + H2O = 3-(carbamoylamino)propanoate + H(+)</text>
        <dbReference type="Rhea" id="RHEA:16121"/>
        <dbReference type="ChEBI" id="CHEBI:11892"/>
        <dbReference type="ChEBI" id="CHEBI:15377"/>
        <dbReference type="ChEBI" id="CHEBI:15378"/>
        <dbReference type="ChEBI" id="CHEBI:15901"/>
        <dbReference type="EC" id="3.5.2.2"/>
    </reaction>
</comment>
<dbReference type="InterPro" id="IPR011059">
    <property type="entry name" value="Metal-dep_hydrolase_composite"/>
</dbReference>
<evidence type="ECO:0000256" key="5">
    <source>
        <dbReference type="ARBA" id="ARBA00036696"/>
    </source>
</evidence>
<dbReference type="Gene3D" id="2.30.40.10">
    <property type="entry name" value="Urease, subunit C, domain 1"/>
    <property type="match status" value="1"/>
</dbReference>
<evidence type="ECO:0000256" key="6">
    <source>
        <dbReference type="ARBA" id="ARBA00039113"/>
    </source>
</evidence>
<dbReference type="Gene3D" id="3.20.20.140">
    <property type="entry name" value="Metal-dependent hydrolases"/>
    <property type="match status" value="1"/>
</dbReference>
<evidence type="ECO:0000313" key="10">
    <source>
        <dbReference type="Proteomes" id="UP000007875"/>
    </source>
</evidence>
<dbReference type="GeneTree" id="ENSGT01030000234527"/>
<dbReference type="eggNOG" id="KOG2584">
    <property type="taxonomic scope" value="Eukaryota"/>
</dbReference>
<dbReference type="InterPro" id="IPR050378">
    <property type="entry name" value="Metallo-dep_Hydrolases_sf"/>
</dbReference>
<dbReference type="SUPFAM" id="SSF51556">
    <property type="entry name" value="Metallo-dependent hydrolases"/>
    <property type="match status" value="1"/>
</dbReference>
<dbReference type="Ensembl" id="ENSCSAVT00000010698.1">
    <property type="protein sequence ID" value="ENSCSAVP00000010570.1"/>
    <property type="gene ID" value="ENSCSAVG00000006214.1"/>
</dbReference>
<dbReference type="AlphaFoldDB" id="H2YZ09"/>
<sequence length="577" mass="62294">FTKSGTRKTIPKIASERLYIKGGKIVNADLTTRADIFIENGVIRQLGIDLTIPGGVTTIDAHGALIIPGGIDLAVEFGNSPVLDEVIAADVTSVDDCYSASRAALLGGTTTIVSFSTGEKGKLASSFLKKSESCESSCCDVSLHVDVTSWDDDVKEAMTKLSSKHGVNTFRVFMSGKWQLSDGELYDVFKHIRDLGCIALVHAENGSIIRKQTEKFISEGHVLPEYLLTSRNEQVETEAVNRALMISSQVDCPVLFWNVTGIKAVELINKARLEGKPVYGQALAISLIQDGSIFSSSSWNKAASCVTWPPLRDSLTNINFCINVLPSGALQFVSSGHCVYTDHDKSKLGKKNFSKIPPGTNGVFERMMAVWSAGVEKGIIDENEFVSLTSSNAARLLNLYPQKGHIAIGSDADLVIWRVNEARSLADASSELTVAKLDCTNSFEGVESKGYPAVVVAHGKVVYDEGKINVIQSMGNQLDRPTNTPMVYNKLAAKDELLIQTRRVQTPDSSLCRGINGLIDNSGGNKQTTPERFSRGSGHRAMHTSGWSFSGIVFGDAIRSPSRFANPPGGQSHITLS</sequence>
<keyword evidence="10" id="KW-1185">Reference proteome</keyword>
<protein>
    <recommendedName>
        <fullName evidence="6">dihydropyrimidinase</fullName>
        <ecNumber evidence="6">3.5.2.2</ecNumber>
    </recommendedName>
</protein>
<dbReference type="GO" id="GO:0005829">
    <property type="term" value="C:cytosol"/>
    <property type="evidence" value="ECO:0007669"/>
    <property type="project" value="TreeGrafter"/>
</dbReference>
<name>H2YZ09_CIOSA</name>
<dbReference type="EC" id="3.5.2.2" evidence="6"/>
<reference evidence="9" key="2">
    <citation type="submission" date="2025-08" db="UniProtKB">
        <authorList>
            <consortium name="Ensembl"/>
        </authorList>
    </citation>
    <scope>IDENTIFICATION</scope>
</reference>
<evidence type="ECO:0000256" key="4">
    <source>
        <dbReference type="ARBA" id="ARBA00022801"/>
    </source>
</evidence>
<dbReference type="GO" id="GO:0006208">
    <property type="term" value="P:pyrimidine nucleobase catabolic process"/>
    <property type="evidence" value="ECO:0007669"/>
    <property type="project" value="TreeGrafter"/>
</dbReference>
<dbReference type="Pfam" id="PF01979">
    <property type="entry name" value="Amidohydro_1"/>
    <property type="match status" value="1"/>
</dbReference>
<dbReference type="STRING" id="51511.ENSCSAVP00000010570"/>
<dbReference type="GO" id="GO:0046872">
    <property type="term" value="F:metal ion binding"/>
    <property type="evidence" value="ECO:0007669"/>
    <property type="project" value="UniProtKB-KW"/>
</dbReference>
<comment type="similarity">
    <text evidence="2">Belongs to the metallo-dependent hydrolases superfamily. Hydantoinase/dihydropyrimidinase family.</text>
</comment>
<dbReference type="FunFam" id="3.20.20.140:FF:000076">
    <property type="entry name" value="Dihydropyrimidinase like 2"/>
    <property type="match status" value="1"/>
</dbReference>
<keyword evidence="4" id="KW-0378">Hydrolase</keyword>
<evidence type="ECO:0000256" key="1">
    <source>
        <dbReference type="ARBA" id="ARBA00001947"/>
    </source>
</evidence>
<evidence type="ECO:0000256" key="3">
    <source>
        <dbReference type="ARBA" id="ARBA00022723"/>
    </source>
</evidence>
<proteinExistence type="inferred from homology"/>
<dbReference type="GO" id="GO:0004157">
    <property type="term" value="F:dihydropyrimidinase activity"/>
    <property type="evidence" value="ECO:0007669"/>
    <property type="project" value="UniProtKB-EC"/>
</dbReference>
<evidence type="ECO:0000256" key="7">
    <source>
        <dbReference type="SAM" id="MobiDB-lite"/>
    </source>
</evidence>
<keyword evidence="3" id="KW-0479">Metal-binding</keyword>
<feature type="compositionally biased region" description="Polar residues" evidence="7">
    <location>
        <begin position="522"/>
        <end position="531"/>
    </location>
</feature>
<organism evidence="9 10">
    <name type="scientific">Ciona savignyi</name>
    <name type="common">Pacific transparent sea squirt</name>
    <dbReference type="NCBI Taxonomy" id="51511"/>
    <lineage>
        <taxon>Eukaryota</taxon>
        <taxon>Metazoa</taxon>
        <taxon>Chordata</taxon>
        <taxon>Tunicata</taxon>
        <taxon>Ascidiacea</taxon>
        <taxon>Phlebobranchia</taxon>
        <taxon>Cionidae</taxon>
        <taxon>Ciona</taxon>
    </lineage>
</organism>
<accession>H2YZ09</accession>
<dbReference type="PANTHER" id="PTHR11647:SF1">
    <property type="entry name" value="COLLAPSIN RESPONSE MEDIATOR PROTEIN"/>
    <property type="match status" value="1"/>
</dbReference>
<dbReference type="OMA" id="ERMMAVW"/>
<feature type="region of interest" description="Disordered" evidence="7">
    <location>
        <begin position="517"/>
        <end position="540"/>
    </location>
</feature>
<dbReference type="Proteomes" id="UP000007875">
    <property type="component" value="Unassembled WGS sequence"/>
</dbReference>
<evidence type="ECO:0000259" key="8">
    <source>
        <dbReference type="Pfam" id="PF01979"/>
    </source>
</evidence>
<dbReference type="PANTHER" id="PTHR11647">
    <property type="entry name" value="HYDRANTOINASE/DIHYDROPYRIMIDINASE FAMILY MEMBER"/>
    <property type="match status" value="1"/>
</dbReference>
<evidence type="ECO:0000256" key="2">
    <source>
        <dbReference type="ARBA" id="ARBA00008829"/>
    </source>
</evidence>
<reference evidence="9" key="3">
    <citation type="submission" date="2025-09" db="UniProtKB">
        <authorList>
            <consortium name="Ensembl"/>
        </authorList>
    </citation>
    <scope>IDENTIFICATION</scope>
</reference>
<dbReference type="InterPro" id="IPR006680">
    <property type="entry name" value="Amidohydro-rel"/>
</dbReference>
<comment type="cofactor">
    <cofactor evidence="1">
        <name>Zn(2+)</name>
        <dbReference type="ChEBI" id="CHEBI:29105"/>
    </cofactor>
</comment>
<evidence type="ECO:0000313" key="9">
    <source>
        <dbReference type="Ensembl" id="ENSCSAVP00000010570.1"/>
    </source>
</evidence>
<dbReference type="InterPro" id="IPR032466">
    <property type="entry name" value="Metal_Hydrolase"/>
</dbReference>
<dbReference type="InterPro" id="IPR011778">
    <property type="entry name" value="Hydantoinase/dihydroPyrase"/>
</dbReference>
<reference evidence="10" key="1">
    <citation type="submission" date="2003-08" db="EMBL/GenBank/DDBJ databases">
        <authorList>
            <person name="Birren B."/>
            <person name="Nusbaum C."/>
            <person name="Abebe A."/>
            <person name="Abouelleil A."/>
            <person name="Adekoya E."/>
            <person name="Ait-zahra M."/>
            <person name="Allen N."/>
            <person name="Allen T."/>
            <person name="An P."/>
            <person name="Anderson M."/>
            <person name="Anderson S."/>
            <person name="Arachchi H."/>
            <person name="Armbruster J."/>
            <person name="Bachantsang P."/>
            <person name="Baldwin J."/>
            <person name="Barry A."/>
            <person name="Bayul T."/>
            <person name="Blitshsteyn B."/>
            <person name="Bloom T."/>
            <person name="Blye J."/>
            <person name="Boguslavskiy L."/>
            <person name="Borowsky M."/>
            <person name="Boukhgalter B."/>
            <person name="Brunache A."/>
            <person name="Butler J."/>
            <person name="Calixte N."/>
            <person name="Calvo S."/>
            <person name="Camarata J."/>
            <person name="Campo K."/>
            <person name="Chang J."/>
            <person name="Cheshatsang Y."/>
            <person name="Citroen M."/>
            <person name="Collymore A."/>
            <person name="Considine T."/>
            <person name="Cook A."/>
            <person name="Cooke P."/>
            <person name="Corum B."/>
            <person name="Cuomo C."/>
            <person name="David R."/>
            <person name="Dawoe T."/>
            <person name="Degray S."/>
            <person name="Dodge S."/>
            <person name="Dooley K."/>
            <person name="Dorje P."/>
            <person name="Dorjee K."/>
            <person name="Dorris L."/>
            <person name="Duffey N."/>
            <person name="Dupes A."/>
            <person name="Elkins T."/>
            <person name="Engels R."/>
            <person name="Erickson J."/>
            <person name="Farina A."/>
            <person name="Faro S."/>
            <person name="Ferreira P."/>
            <person name="Fischer H."/>
            <person name="Fitzgerald M."/>
            <person name="Foley K."/>
            <person name="Gage D."/>
            <person name="Galagan J."/>
            <person name="Gearin G."/>
            <person name="Gnerre S."/>
            <person name="Gnirke A."/>
            <person name="Goyette A."/>
            <person name="Graham J."/>
            <person name="Grandbois E."/>
            <person name="Gyaltsen K."/>
            <person name="Hafez N."/>
            <person name="Hagopian D."/>
            <person name="Hagos B."/>
            <person name="Hall J."/>
            <person name="Hatcher B."/>
            <person name="Heller A."/>
            <person name="Higgins H."/>
            <person name="Honan T."/>
            <person name="Horn A."/>
            <person name="Houde N."/>
            <person name="Hughes L."/>
            <person name="Hulme W."/>
            <person name="Husby E."/>
            <person name="Iliev I."/>
            <person name="Jaffe D."/>
            <person name="Jones C."/>
            <person name="Kamal M."/>
            <person name="Kamat A."/>
            <person name="Kamvysselis M."/>
            <person name="Karlsson E."/>
            <person name="Kells C."/>
            <person name="Kieu A."/>
            <person name="Kisner P."/>
            <person name="Kodira C."/>
            <person name="Kulbokas E."/>
            <person name="Labutti K."/>
            <person name="Lama D."/>
            <person name="Landers T."/>
            <person name="Leger J."/>
            <person name="Levine S."/>
            <person name="Lewis D."/>
            <person name="Lewis T."/>
            <person name="Lindblad-toh K."/>
            <person name="Liu X."/>
            <person name="Lokyitsang T."/>
            <person name="Lokyitsang Y."/>
            <person name="Lucien O."/>
            <person name="Lui A."/>
            <person name="Ma L.J."/>
            <person name="Mabbitt R."/>
            <person name="Macdonald J."/>
            <person name="Maclean C."/>
            <person name="Major J."/>
            <person name="Manning J."/>
            <person name="Marabella R."/>
            <person name="Maru K."/>
            <person name="Matthews C."/>
            <person name="Mauceli E."/>
            <person name="Mccarthy M."/>
            <person name="Mcdonough S."/>
            <person name="Mcghee T."/>
            <person name="Meldrim J."/>
            <person name="Meneus L."/>
            <person name="Mesirov J."/>
            <person name="Mihalev A."/>
            <person name="Mihova T."/>
            <person name="Mikkelsen T."/>
            <person name="Mlenga V."/>
            <person name="Moru K."/>
            <person name="Mozes J."/>
            <person name="Mulrain L."/>
            <person name="Munson G."/>
            <person name="Naylor J."/>
            <person name="Newes C."/>
            <person name="Nguyen C."/>
            <person name="Nguyen N."/>
            <person name="Nguyen T."/>
            <person name="Nicol R."/>
            <person name="Nielsen C."/>
            <person name="Nizzari M."/>
            <person name="Norbu C."/>
            <person name="Norbu N."/>
            <person name="O'donnell P."/>
            <person name="Okoawo O."/>
            <person name="O'leary S."/>
            <person name="Omotosho B."/>
            <person name="O'neill K."/>
            <person name="Osman S."/>
            <person name="Parker S."/>
            <person name="Perrin D."/>
            <person name="Phunkhang P."/>
            <person name="Piqani B."/>
            <person name="Purcell S."/>
            <person name="Rachupka T."/>
            <person name="Ramasamy U."/>
            <person name="Rameau R."/>
            <person name="Ray V."/>
            <person name="Raymond C."/>
            <person name="Retta R."/>
            <person name="Richardson S."/>
            <person name="Rise C."/>
            <person name="Rodriguez J."/>
            <person name="Rogers J."/>
            <person name="Rogov P."/>
            <person name="Rutman M."/>
            <person name="Schupbach R."/>
            <person name="Seaman C."/>
            <person name="Settipalli S."/>
            <person name="Sharpe T."/>
            <person name="Sheridan J."/>
            <person name="Sherpa N."/>
            <person name="Shi J."/>
            <person name="Smirnov S."/>
            <person name="Smith C."/>
            <person name="Sougnez C."/>
            <person name="Spencer B."/>
            <person name="Stalker J."/>
            <person name="Stange-thomann N."/>
            <person name="Stavropoulos S."/>
            <person name="Stetson K."/>
            <person name="Stone C."/>
            <person name="Stone S."/>
            <person name="Stubbs M."/>
            <person name="Talamas J."/>
            <person name="Tchuinga P."/>
            <person name="Tenzing P."/>
            <person name="Tesfaye S."/>
            <person name="Theodore J."/>
            <person name="Thoulutsang Y."/>
            <person name="Topham K."/>
            <person name="Towey S."/>
            <person name="Tsamla T."/>
            <person name="Tsomo N."/>
            <person name="Vallee D."/>
            <person name="Vassiliev H."/>
            <person name="Venkataraman V."/>
            <person name="Vinson J."/>
            <person name="Vo A."/>
            <person name="Wade C."/>
            <person name="Wang S."/>
            <person name="Wangchuk T."/>
            <person name="Wangdi T."/>
            <person name="Whittaker C."/>
            <person name="Wilkinson J."/>
            <person name="Wu Y."/>
            <person name="Wyman D."/>
            <person name="Yadav S."/>
            <person name="Yang S."/>
            <person name="Yang X."/>
            <person name="Yeager S."/>
            <person name="Yee E."/>
            <person name="Young G."/>
            <person name="Zainoun J."/>
            <person name="Zembeck L."/>
            <person name="Zimmer A."/>
            <person name="Zody M."/>
            <person name="Lander E."/>
        </authorList>
    </citation>
    <scope>NUCLEOTIDE SEQUENCE [LARGE SCALE GENOMIC DNA]</scope>
</reference>
<dbReference type="NCBIfam" id="TIGR02033">
    <property type="entry name" value="D-hydantoinase"/>
    <property type="match status" value="1"/>
</dbReference>
<dbReference type="InParanoid" id="H2YZ09"/>
<dbReference type="SUPFAM" id="SSF51338">
    <property type="entry name" value="Composite domain of metallo-dependent hydrolases"/>
    <property type="match status" value="1"/>
</dbReference>